<dbReference type="GO" id="GO:0004725">
    <property type="term" value="F:protein tyrosine phosphatase activity"/>
    <property type="evidence" value="ECO:0007669"/>
    <property type="project" value="UniProtKB-EC"/>
</dbReference>
<dbReference type="InterPro" id="IPR029021">
    <property type="entry name" value="Prot-tyrosine_phosphatase-like"/>
</dbReference>
<dbReference type="Proteomes" id="UP000663852">
    <property type="component" value="Unassembled WGS sequence"/>
</dbReference>
<protein>
    <recommendedName>
        <fullName evidence="1">protein-tyrosine-phosphatase</fullName>
        <ecNumber evidence="1">3.1.3.48</ecNumber>
    </recommendedName>
</protein>
<dbReference type="PRINTS" id="PR00700">
    <property type="entry name" value="PRTYPHPHTASE"/>
</dbReference>
<keyword evidence="6" id="KW-0472">Membrane</keyword>
<sequence length="973" mass="111099">MNDDKLSMIVFLVIFFYSTQFTNGIDEPVLSTTTTIPPTAGALFLNSLPIDKLLNQQYDNRQMTSTRTNPIRPWRKSNSIEILKKMIANRQRLANITRTSTTTTSSTTTVMNTEPITINTTTATSILMSTTMMTITEAIPTTFSLSNSTIVGRLKSKMNPTESSITHSITEEETTAMIELNPPTTTSQLDFLLYSTSTLKMNTSSNATLLAVILVCSFTGLLFVTLLLTFLLRRRISIAYFKLPCIHSSSATKDSRDSTPLSHSPIHANMSSHGSNRTRRQRLYSISTRRHHSLSNMKHQQHFRDNLSTTSTNLSTVSLSTNNCHSKFIVPDEFPVEQLYDIYMQRHALDDLAFAIEFKSIPNFEELPCTAATRTIVASKNRFLNILPIDTTRVILKLLNDDPATDYINGNYISGYNCPNKFIATQGPKSDTCEDLWRMMWELKLKSIVMLTNVIEGASRMTKCHQYWPELGQTVTYGSYRITCFDVISVGDYDKRYLQLMKVNSSDESAMNASSIAPIDDAASVSTLNSTNDEQQSRLIIQYHFTQWKDMDVPSDSHSLLHLIHEVNEQTPPEQYPIVVHCTAGVGRTGTYIAIDAMIDKIAQEGKIDIYDFVLQMRRERSLMVQTVRQYVFIYRSLLEYYLYGSTRIEANLFRSTYSNLKKNKQNLLIAEYKKLSLLPVENISQRDAHSSDNIDKNRHPQIVPYDRNRVCLSRILGHPYINASFVEGYTHQCSFIITQDPLLETVHEFWRMFIEHDSNCIVQLHTVSESSPKCPIYYPNDFDTTMKIGSTTLLKLVHKEFIQEKFIIREFCLTDTREAMSKSIFHFEYLLPISTNDEHENAQCIPAILSNSLFDFIGHINKRRHTTNHHRYITVHCGNGGPACSLFCMCVMLLDQLKNEHAVDIFQRVRALQRQRVSMITSLAQYEFLYEMISKFLEESFDLAAAKSSPSLNNSVYDNNVIETEEATQDRL</sequence>
<dbReference type="InterPro" id="IPR000242">
    <property type="entry name" value="PTP_cat"/>
</dbReference>
<dbReference type="SMART" id="SM00404">
    <property type="entry name" value="PTPc_motif"/>
    <property type="match status" value="2"/>
</dbReference>
<proteinExistence type="predicted"/>
<dbReference type="InterPro" id="IPR050348">
    <property type="entry name" value="Protein-Tyr_Phosphatase"/>
</dbReference>
<evidence type="ECO:0000256" key="7">
    <source>
        <dbReference type="SAM" id="SignalP"/>
    </source>
</evidence>
<feature type="domain" description="Tyrosine-protein phosphatase" evidence="8">
    <location>
        <begin position="354"/>
        <end position="641"/>
    </location>
</feature>
<feature type="signal peptide" evidence="7">
    <location>
        <begin position="1"/>
        <end position="24"/>
    </location>
</feature>
<keyword evidence="6" id="KW-0812">Transmembrane</keyword>
<evidence type="ECO:0000256" key="6">
    <source>
        <dbReference type="SAM" id="Phobius"/>
    </source>
</evidence>
<evidence type="ECO:0000313" key="11">
    <source>
        <dbReference type="Proteomes" id="UP000663852"/>
    </source>
</evidence>
<feature type="compositionally biased region" description="Polar residues" evidence="5">
    <location>
        <begin position="249"/>
        <end position="262"/>
    </location>
</feature>
<dbReference type="SMART" id="SM00194">
    <property type="entry name" value="PTPc"/>
    <property type="match status" value="2"/>
</dbReference>
<dbReference type="PANTHER" id="PTHR19134:SF449">
    <property type="entry name" value="TYROSINE-PROTEIN PHOSPHATASE 1"/>
    <property type="match status" value="1"/>
</dbReference>
<dbReference type="EMBL" id="CAJNOJ010000028">
    <property type="protein sequence ID" value="CAF0880325.1"/>
    <property type="molecule type" value="Genomic_DNA"/>
</dbReference>
<feature type="chain" id="PRO_5032501961" description="protein-tyrosine-phosphatase" evidence="7">
    <location>
        <begin position="25"/>
        <end position="973"/>
    </location>
</feature>
<evidence type="ECO:0000256" key="5">
    <source>
        <dbReference type="SAM" id="MobiDB-lite"/>
    </source>
</evidence>
<feature type="region of interest" description="Disordered" evidence="5">
    <location>
        <begin position="249"/>
        <end position="279"/>
    </location>
</feature>
<dbReference type="AlphaFoldDB" id="A0A813Y8B1"/>
<name>A0A813Y8B1_ADIRI</name>
<dbReference type="PROSITE" id="PS50055">
    <property type="entry name" value="TYR_PHOSPHATASE_PTP"/>
    <property type="match status" value="2"/>
</dbReference>
<dbReference type="FunFam" id="3.90.190.10:FF:000102">
    <property type="entry name" value="Receptor-type tyrosine-protein phosphatase"/>
    <property type="match status" value="1"/>
</dbReference>
<gene>
    <name evidence="10" type="ORF">EDS130_LOCUS8757</name>
</gene>
<comment type="catalytic activity">
    <reaction evidence="4">
        <text>O-phospho-L-tyrosyl-[protein] + H2O = L-tyrosyl-[protein] + phosphate</text>
        <dbReference type="Rhea" id="RHEA:10684"/>
        <dbReference type="Rhea" id="RHEA-COMP:10136"/>
        <dbReference type="Rhea" id="RHEA-COMP:20101"/>
        <dbReference type="ChEBI" id="CHEBI:15377"/>
        <dbReference type="ChEBI" id="CHEBI:43474"/>
        <dbReference type="ChEBI" id="CHEBI:46858"/>
        <dbReference type="ChEBI" id="CHEBI:61978"/>
        <dbReference type="EC" id="3.1.3.48"/>
    </reaction>
</comment>
<dbReference type="CDD" id="cd00047">
    <property type="entry name" value="PTPc"/>
    <property type="match status" value="2"/>
</dbReference>
<evidence type="ECO:0000256" key="3">
    <source>
        <dbReference type="ARBA" id="ARBA00022912"/>
    </source>
</evidence>
<evidence type="ECO:0000259" key="8">
    <source>
        <dbReference type="PROSITE" id="PS50055"/>
    </source>
</evidence>
<organism evidence="10 11">
    <name type="scientific">Adineta ricciae</name>
    <name type="common">Rotifer</name>
    <dbReference type="NCBI Taxonomy" id="249248"/>
    <lineage>
        <taxon>Eukaryota</taxon>
        <taxon>Metazoa</taxon>
        <taxon>Spiralia</taxon>
        <taxon>Gnathifera</taxon>
        <taxon>Rotifera</taxon>
        <taxon>Eurotatoria</taxon>
        <taxon>Bdelloidea</taxon>
        <taxon>Adinetida</taxon>
        <taxon>Adinetidae</taxon>
        <taxon>Adineta</taxon>
    </lineage>
</organism>
<accession>A0A813Y8B1</accession>
<dbReference type="InterPro" id="IPR003595">
    <property type="entry name" value="Tyr_Pase_cat"/>
</dbReference>
<feature type="domain" description="Tyrosine specific protein phosphatases" evidence="9">
    <location>
        <begin position="855"/>
        <end position="928"/>
    </location>
</feature>
<dbReference type="InterPro" id="IPR016130">
    <property type="entry name" value="Tyr_Pase_AS"/>
</dbReference>
<dbReference type="PROSITE" id="PS00383">
    <property type="entry name" value="TYR_PHOSPHATASE_1"/>
    <property type="match status" value="1"/>
</dbReference>
<evidence type="ECO:0000256" key="2">
    <source>
        <dbReference type="ARBA" id="ARBA00022801"/>
    </source>
</evidence>
<dbReference type="EC" id="3.1.3.48" evidence="1"/>
<evidence type="ECO:0000256" key="1">
    <source>
        <dbReference type="ARBA" id="ARBA00013064"/>
    </source>
</evidence>
<evidence type="ECO:0000256" key="4">
    <source>
        <dbReference type="ARBA" id="ARBA00051722"/>
    </source>
</evidence>
<evidence type="ECO:0000259" key="9">
    <source>
        <dbReference type="PROSITE" id="PS50056"/>
    </source>
</evidence>
<feature type="transmembrane region" description="Helical" evidence="6">
    <location>
        <begin position="209"/>
        <end position="232"/>
    </location>
</feature>
<dbReference type="PROSITE" id="PS50056">
    <property type="entry name" value="TYR_PHOSPHATASE_2"/>
    <property type="match status" value="2"/>
</dbReference>
<dbReference type="PANTHER" id="PTHR19134">
    <property type="entry name" value="RECEPTOR-TYPE TYROSINE-PROTEIN PHOSPHATASE"/>
    <property type="match status" value="1"/>
</dbReference>
<feature type="domain" description="Tyrosine-protein phosphatase" evidence="8">
    <location>
        <begin position="669"/>
        <end position="937"/>
    </location>
</feature>
<keyword evidence="2" id="KW-0378">Hydrolase</keyword>
<dbReference type="Gene3D" id="3.90.190.10">
    <property type="entry name" value="Protein tyrosine phosphatase superfamily"/>
    <property type="match status" value="2"/>
</dbReference>
<keyword evidence="7" id="KW-0732">Signal</keyword>
<dbReference type="SUPFAM" id="SSF52799">
    <property type="entry name" value="(Phosphotyrosine protein) phosphatases II"/>
    <property type="match status" value="2"/>
</dbReference>
<evidence type="ECO:0000313" key="10">
    <source>
        <dbReference type="EMBL" id="CAF0880325.1"/>
    </source>
</evidence>
<feature type="domain" description="Tyrosine specific protein phosphatases" evidence="9">
    <location>
        <begin position="558"/>
        <end position="632"/>
    </location>
</feature>
<comment type="caution">
    <text evidence="10">The sequence shown here is derived from an EMBL/GenBank/DDBJ whole genome shotgun (WGS) entry which is preliminary data.</text>
</comment>
<reference evidence="10" key="1">
    <citation type="submission" date="2021-02" db="EMBL/GenBank/DDBJ databases">
        <authorList>
            <person name="Nowell W R."/>
        </authorList>
    </citation>
    <scope>NUCLEOTIDE SEQUENCE</scope>
</reference>
<keyword evidence="6" id="KW-1133">Transmembrane helix</keyword>
<dbReference type="Pfam" id="PF00102">
    <property type="entry name" value="Y_phosphatase"/>
    <property type="match status" value="2"/>
</dbReference>
<keyword evidence="3" id="KW-0904">Protein phosphatase</keyword>
<dbReference type="InterPro" id="IPR000387">
    <property type="entry name" value="Tyr_Pase_dom"/>
</dbReference>
<dbReference type="OrthoDB" id="6144703at2759"/>